<evidence type="ECO:0000313" key="6">
    <source>
        <dbReference type="EMBL" id="BAF86244.1"/>
    </source>
</evidence>
<dbReference type="Pfam" id="PF03466">
    <property type="entry name" value="LysR_substrate"/>
    <property type="match status" value="1"/>
</dbReference>
<gene>
    <name evidence="6" type="primary">lysR</name>
    <name evidence="6" type="ordered locus">AZC_0246</name>
</gene>
<keyword evidence="7" id="KW-1185">Reference proteome</keyword>
<dbReference type="GO" id="GO:0006351">
    <property type="term" value="P:DNA-templated transcription"/>
    <property type="evidence" value="ECO:0007669"/>
    <property type="project" value="TreeGrafter"/>
</dbReference>
<dbReference type="SUPFAM" id="SSF46785">
    <property type="entry name" value="Winged helix' DNA-binding domain"/>
    <property type="match status" value="1"/>
</dbReference>
<reference evidence="6 7" key="6">
    <citation type="journal article" date="2011" name="Appl. Environ. Microbiol.">
        <title>Involvement of the azorhizobial chromosome partition gene (parA) in the onset of bacteroid differentiation during Sesbania rostrata stem nodule development.</title>
        <authorList>
            <person name="Liu CT."/>
            <person name="Lee KB."/>
            <person name="Wang YS."/>
            <person name="Peng MH."/>
            <person name="Lee KT."/>
            <person name="Suzuki S."/>
            <person name="Suzuki T."/>
            <person name="Oyaizu H."/>
        </authorList>
    </citation>
    <scope>NUCLEOTIDE SEQUENCE [LARGE SCALE GENOMIC DNA]</scope>
    <source>
        <strain evidence="7">ATCC 43989 / DSM 5975 / JCM 20966 / LMG 6465 / NBRC 14845 / NCIMB 13405 / ORS 571</strain>
    </source>
</reference>
<dbReference type="EMBL" id="AP009384">
    <property type="protein sequence ID" value="BAF86244.1"/>
    <property type="molecule type" value="Genomic_DNA"/>
</dbReference>
<dbReference type="AlphaFoldDB" id="A8IJ41"/>
<reference evidence="6 7" key="1">
    <citation type="journal article" date="2007" name="Appl. Environ. Microbiol.">
        <title>Rhizobial factors required for stem nodule maturation and maintenance in Sesbania rostrata-Azorhizobium caulinodans ORS571 symbiosis.</title>
        <authorList>
            <person name="Suzuki S."/>
            <person name="Aono T."/>
            <person name="Lee KB."/>
            <person name="Suzuki T."/>
            <person name="Liu CT."/>
            <person name="Miwa H."/>
            <person name="Wakao S."/>
            <person name="Iki T."/>
            <person name="Oyaizu H."/>
        </authorList>
    </citation>
    <scope>NUCLEOTIDE SEQUENCE [LARGE SCALE GENOMIC DNA]</scope>
    <source>
        <strain evidence="7">ATCC 43989 / DSM 5975 / JCM 20966 / LMG 6465 / NBRC 14845 / NCIMB 13405 / ORS 571</strain>
    </source>
</reference>
<dbReference type="GO" id="GO:0003700">
    <property type="term" value="F:DNA-binding transcription factor activity"/>
    <property type="evidence" value="ECO:0007669"/>
    <property type="project" value="InterPro"/>
</dbReference>
<keyword evidence="2" id="KW-0805">Transcription regulation</keyword>
<dbReference type="eggNOG" id="COG0583">
    <property type="taxonomic scope" value="Bacteria"/>
</dbReference>
<dbReference type="InterPro" id="IPR058163">
    <property type="entry name" value="LysR-type_TF_proteobact-type"/>
</dbReference>
<evidence type="ECO:0000259" key="5">
    <source>
        <dbReference type="PROSITE" id="PS50931"/>
    </source>
</evidence>
<comment type="similarity">
    <text evidence="1">Belongs to the LysR transcriptional regulatory family.</text>
</comment>
<dbReference type="Pfam" id="PF00126">
    <property type="entry name" value="HTH_1"/>
    <property type="match status" value="1"/>
</dbReference>
<evidence type="ECO:0000256" key="2">
    <source>
        <dbReference type="ARBA" id="ARBA00023015"/>
    </source>
</evidence>
<dbReference type="PANTHER" id="PTHR30537:SF3">
    <property type="entry name" value="TRANSCRIPTIONAL REGULATORY PROTEIN"/>
    <property type="match status" value="1"/>
</dbReference>
<dbReference type="InterPro" id="IPR000847">
    <property type="entry name" value="LysR_HTH_N"/>
</dbReference>
<feature type="domain" description="HTH lysR-type" evidence="5">
    <location>
        <begin position="29"/>
        <end position="86"/>
    </location>
</feature>
<dbReference type="Gene3D" id="3.40.190.290">
    <property type="match status" value="1"/>
</dbReference>
<dbReference type="PROSITE" id="PS50931">
    <property type="entry name" value="HTH_LYSR"/>
    <property type="match status" value="1"/>
</dbReference>
<reference evidence="6 7" key="5">
    <citation type="journal article" date="2010" name="Appl. Environ. Microbiol.">
        <title>phrR-like gene praR of Azorhizobium caulinodans ORS571 is essential for symbiosis with Sesbania rostrata and is involved in expression of reb genes.</title>
        <authorList>
            <person name="Akiba N."/>
            <person name="Aono T."/>
            <person name="Toyazaki H."/>
            <person name="Sato S."/>
            <person name="Oyaizu H."/>
        </authorList>
    </citation>
    <scope>NUCLEOTIDE SEQUENCE [LARGE SCALE GENOMIC DNA]</scope>
    <source>
        <strain evidence="7">ATCC 43989 / DSM 5975 / JCM 20966 / LMG 6465 / NBRC 14845 / NCIMB 13405 / ORS 571</strain>
    </source>
</reference>
<name>A8IJ41_AZOC5</name>
<keyword evidence="4" id="KW-0804">Transcription</keyword>
<reference evidence="6 7" key="4">
    <citation type="journal article" date="2009" name="Appl. Environ. Microbiol.">
        <title>Comparative genome-wide transcriptional profiling of Azorhizobium caulinodans ORS571 grown under free-living and symbiotic conditions.</title>
        <authorList>
            <person name="Tsukada S."/>
            <person name="Aono T."/>
            <person name="Akiba N."/>
            <person name="Lee KB."/>
            <person name="Liu CT."/>
            <person name="Toyazaki H."/>
            <person name="Oyaizu H."/>
        </authorList>
    </citation>
    <scope>NUCLEOTIDE SEQUENCE [LARGE SCALE GENOMIC DNA]</scope>
    <source>
        <strain evidence="7">ATCC 43989 / DSM 5975 / JCM 20966 / LMG 6465 / NBRC 14845 / NCIMB 13405 / ORS 571</strain>
    </source>
</reference>
<sequence length="343" mass="37158">MPFPSGAGLWFLRRVWCGGMRVAEPFKNLAWDDFRLIKAVADARSLPAAAVQMGVNHSTVFRRLKQIEEALGVALFVRHRTGYALTPAGEEVVALAERVDADITSVTRKIAGRELAPAGELRVTTNDSLLVHLLMPMLARFREACPSVRLDVVLGNQALNLSKRDADVAIRASDTPPDNLVGRRVARIGWALYGLARRFPSADAIAQMDPAAEDWVSLGDGFGGMKVVKDTLARIPPERIAYRVNTVFGLAEAIEAGLGIGYAPCFIADPRPALVRLAPPEPAYAADLWLLTHPDLRHAARVRVFLDFMAGEIARYRVFLEGAAEGGDAVAEQALASEEAGEG</sequence>
<dbReference type="PANTHER" id="PTHR30537">
    <property type="entry name" value="HTH-TYPE TRANSCRIPTIONAL REGULATOR"/>
    <property type="match status" value="1"/>
</dbReference>
<dbReference type="KEGG" id="azc:AZC_0246"/>
<proteinExistence type="inferred from homology"/>
<organism evidence="6 7">
    <name type="scientific">Azorhizobium caulinodans (strain ATCC 43989 / DSM 5975 / JCM 20966 / LMG 6465 / NBRC 14845 / NCIMB 13405 / ORS 571)</name>
    <dbReference type="NCBI Taxonomy" id="438753"/>
    <lineage>
        <taxon>Bacteria</taxon>
        <taxon>Pseudomonadati</taxon>
        <taxon>Pseudomonadota</taxon>
        <taxon>Alphaproteobacteria</taxon>
        <taxon>Hyphomicrobiales</taxon>
        <taxon>Xanthobacteraceae</taxon>
        <taxon>Azorhizobium</taxon>
    </lineage>
</organism>
<keyword evidence="3" id="KW-0238">DNA-binding</keyword>
<dbReference type="HOGENOM" id="CLU_039613_2_1_5"/>
<dbReference type="SUPFAM" id="SSF53850">
    <property type="entry name" value="Periplasmic binding protein-like II"/>
    <property type="match status" value="1"/>
</dbReference>
<reference evidence="7" key="2">
    <citation type="submission" date="2007-04" db="EMBL/GenBank/DDBJ databases">
        <title>Complete genome sequence of the nitrogen-fixing bacterium Azorhizobium caulinodans ORS571.</title>
        <authorList>
            <person name="Lee K.B."/>
            <person name="Backer P.D."/>
            <person name="Aono T."/>
            <person name="Liu C.T."/>
            <person name="Suzuki S."/>
            <person name="Suzuki T."/>
            <person name="Kaneko T."/>
            <person name="Yamada M."/>
            <person name="Tabata S."/>
            <person name="Kupfer D.M."/>
            <person name="Najar F.Z."/>
            <person name="Wiley G.B."/>
            <person name="Roe B."/>
            <person name="Binnewies T."/>
            <person name="Ussery D."/>
            <person name="Vereecke D."/>
            <person name="Gevers D."/>
            <person name="Holsters M."/>
            <person name="Oyaizu H."/>
        </authorList>
    </citation>
    <scope>NUCLEOTIDE SEQUENCE [LARGE SCALE GENOMIC DNA]</scope>
    <source>
        <strain evidence="7">ATCC 43989 / DSM 5975 / JCM 20966 / LMG 6465 / NBRC 14845 / NCIMB 13405 / ORS 571</strain>
    </source>
</reference>
<protein>
    <submittedName>
        <fullName evidence="6">Transcriptional regulator</fullName>
    </submittedName>
</protein>
<dbReference type="InterPro" id="IPR036388">
    <property type="entry name" value="WH-like_DNA-bd_sf"/>
</dbReference>
<dbReference type="GO" id="GO:0043565">
    <property type="term" value="F:sequence-specific DNA binding"/>
    <property type="evidence" value="ECO:0007669"/>
    <property type="project" value="TreeGrafter"/>
</dbReference>
<accession>A8IJ41</accession>
<dbReference type="InterPro" id="IPR036390">
    <property type="entry name" value="WH_DNA-bd_sf"/>
</dbReference>
<evidence type="ECO:0000256" key="3">
    <source>
        <dbReference type="ARBA" id="ARBA00023125"/>
    </source>
</evidence>
<dbReference type="InterPro" id="IPR005119">
    <property type="entry name" value="LysR_subst-bd"/>
</dbReference>
<dbReference type="Proteomes" id="UP000000270">
    <property type="component" value="Chromosome"/>
</dbReference>
<evidence type="ECO:0000256" key="4">
    <source>
        <dbReference type="ARBA" id="ARBA00023163"/>
    </source>
</evidence>
<evidence type="ECO:0000313" key="7">
    <source>
        <dbReference type="Proteomes" id="UP000000270"/>
    </source>
</evidence>
<evidence type="ECO:0000256" key="1">
    <source>
        <dbReference type="ARBA" id="ARBA00009437"/>
    </source>
</evidence>
<reference evidence="6 7" key="3">
    <citation type="journal article" date="2008" name="BMC Genomics">
        <title>The genome of the versatile nitrogen fixer Azorhizobium caulinodans ORS571.</title>
        <authorList>
            <person name="Lee KB."/>
            <person name="Backer P.D."/>
            <person name="Aono T."/>
            <person name="Liu CT."/>
            <person name="Suzuki S."/>
            <person name="Suzuki T."/>
            <person name="Kaneko T."/>
            <person name="Yamada M."/>
            <person name="Tabata S."/>
            <person name="Kupfer D.M."/>
            <person name="Najar F.Z."/>
            <person name="Wiley G.B."/>
            <person name="Roe B."/>
            <person name="Binnewies T.T."/>
            <person name="Ussery D.W."/>
            <person name="D'Haeze W."/>
            <person name="Herder J.D."/>
            <person name="Gevers D."/>
            <person name="Vereecke D."/>
            <person name="Holsters M."/>
            <person name="Oyaizu H."/>
        </authorList>
    </citation>
    <scope>NUCLEOTIDE SEQUENCE [LARGE SCALE GENOMIC DNA]</scope>
    <source>
        <strain evidence="7">ATCC 43989 / DSM 5975 / JCM 20966 / LMG 6465 / NBRC 14845 / NCIMB 13405 / ORS 571</strain>
    </source>
</reference>
<dbReference type="STRING" id="438753.AZC_0246"/>
<dbReference type="Gene3D" id="1.10.10.10">
    <property type="entry name" value="Winged helix-like DNA-binding domain superfamily/Winged helix DNA-binding domain"/>
    <property type="match status" value="1"/>
</dbReference>